<dbReference type="Pfam" id="PF01497">
    <property type="entry name" value="Peripla_BP_2"/>
    <property type="match status" value="1"/>
</dbReference>
<dbReference type="SUPFAM" id="SSF53807">
    <property type="entry name" value="Helical backbone' metal receptor"/>
    <property type="match status" value="1"/>
</dbReference>
<dbReference type="Gene3D" id="3.40.50.1980">
    <property type="entry name" value="Nitrogenase molybdenum iron protein domain"/>
    <property type="match status" value="2"/>
</dbReference>
<evidence type="ECO:0000313" key="4">
    <source>
        <dbReference type="Proteomes" id="UP000515480"/>
    </source>
</evidence>
<dbReference type="KEGG" id="stim:H1B31_02105"/>
<gene>
    <name evidence="3" type="ORF">H1B31_02105</name>
</gene>
<evidence type="ECO:0000259" key="2">
    <source>
        <dbReference type="PROSITE" id="PS50983"/>
    </source>
</evidence>
<sequence length="344" mass="37483">MSGAQQNSGRTLKRMGNALRLLPFLACAVLVLALSMRDGRGTQAAEPITEGITYTTADSEGRPTEFTLPRTPERVLVSYPGATELLIDLGLTDRIIGTIAPYGAEPPAYADAYAALPILAAPYVPSREEVVALRPDLIIGWSHHFTPDALGDVYAYFDRGVGAYIVPATVRKGRPTFEETVYPFIADIGHIFGVEDRAKDYTAGLEARVAAVEHRTEARGRRFSAMILQSHGTSLYSMYGPAYIIDDIARKAGADNIVDRQMRSVGPERVLGFAPDVIIYVNPKDISEEEARAELRADPNLQNMKAVRKNRIIVVNFSDVNNGNGRCITALEDIAAGLDALMDE</sequence>
<evidence type="ECO:0000313" key="3">
    <source>
        <dbReference type="EMBL" id="QNH54777.1"/>
    </source>
</evidence>
<dbReference type="InterPro" id="IPR050902">
    <property type="entry name" value="ABC_Transporter_SBP"/>
</dbReference>
<feature type="domain" description="Fe/B12 periplasmic-binding" evidence="2">
    <location>
        <begin position="74"/>
        <end position="344"/>
    </location>
</feature>
<name>A0A7G7VKY4_9FIRM</name>
<keyword evidence="4" id="KW-1185">Reference proteome</keyword>
<protein>
    <submittedName>
        <fullName evidence="3">ABC transporter substrate-binding protein</fullName>
    </submittedName>
</protein>
<dbReference type="AlphaFoldDB" id="A0A7G7VKY4"/>
<dbReference type="PROSITE" id="PS50983">
    <property type="entry name" value="FE_B12_PBP"/>
    <property type="match status" value="1"/>
</dbReference>
<proteinExistence type="inferred from homology"/>
<dbReference type="PANTHER" id="PTHR30535">
    <property type="entry name" value="VITAMIN B12-BINDING PROTEIN"/>
    <property type="match status" value="1"/>
</dbReference>
<dbReference type="EMBL" id="CP060204">
    <property type="protein sequence ID" value="QNH54777.1"/>
    <property type="molecule type" value="Genomic_DNA"/>
</dbReference>
<evidence type="ECO:0000256" key="1">
    <source>
        <dbReference type="ARBA" id="ARBA00008814"/>
    </source>
</evidence>
<organism evidence="3 4">
    <name type="scientific">Selenomonas timonae</name>
    <dbReference type="NCBI Taxonomy" id="2754044"/>
    <lineage>
        <taxon>Bacteria</taxon>
        <taxon>Bacillati</taxon>
        <taxon>Bacillota</taxon>
        <taxon>Negativicutes</taxon>
        <taxon>Selenomonadales</taxon>
        <taxon>Selenomonadaceae</taxon>
        <taxon>Selenomonas</taxon>
    </lineage>
</organism>
<reference evidence="3 4" key="1">
    <citation type="submission" date="2020-07" db="EMBL/GenBank/DDBJ databases">
        <title>Complete genome and description of Selenomonas timonensis sp. nov., a new bacterium isolated from a gingivitis subject.</title>
        <authorList>
            <person name="Antezack A."/>
        </authorList>
    </citation>
    <scope>NUCLEOTIDE SEQUENCE [LARGE SCALE GENOMIC DNA]</scope>
    <source>
        <strain evidence="3 4">Marseille-Q3039</strain>
    </source>
</reference>
<dbReference type="InterPro" id="IPR002491">
    <property type="entry name" value="ABC_transptr_periplasmic_BD"/>
</dbReference>
<dbReference type="RefSeq" id="WP_185980714.1">
    <property type="nucleotide sequence ID" value="NZ_CP060204.1"/>
</dbReference>
<dbReference type="Proteomes" id="UP000515480">
    <property type="component" value="Chromosome"/>
</dbReference>
<dbReference type="PANTHER" id="PTHR30535:SF7">
    <property type="entry name" value="IRON(III) DICITRATE-BINDING PROTEIN"/>
    <property type="match status" value="1"/>
</dbReference>
<comment type="similarity">
    <text evidence="1">Belongs to the bacterial solute-binding protein 8 family.</text>
</comment>
<accession>A0A7G7VKY4</accession>